<dbReference type="SUPFAM" id="SSF51735">
    <property type="entry name" value="NAD(P)-binding Rossmann-fold domains"/>
    <property type="match status" value="1"/>
</dbReference>
<dbReference type="KEGG" id="pbv:AR543_04090"/>
<gene>
    <name evidence="3" type="ORF">AR543_04090</name>
</gene>
<dbReference type="AlphaFoldDB" id="A0A172ZCA4"/>
<dbReference type="Proteomes" id="UP000078148">
    <property type="component" value="Chromosome"/>
</dbReference>
<reference evidence="3 4" key="2">
    <citation type="journal article" date="2016" name="Int. J. Syst. Evol. Microbiol.">
        <title>Paenibacillus bovis sp. nov., isolated from raw yak (Bos grunniens) milk.</title>
        <authorList>
            <person name="Gao C."/>
            <person name="Han J."/>
            <person name="Liu Z."/>
            <person name="Xu X."/>
            <person name="Hang F."/>
            <person name="Wu Z."/>
        </authorList>
    </citation>
    <scope>NUCLEOTIDE SEQUENCE [LARGE SCALE GENOMIC DNA]</scope>
    <source>
        <strain evidence="3 4">BD3526</strain>
    </source>
</reference>
<name>A0A172ZCA4_9BACL</name>
<dbReference type="STRING" id="1616788.AR543_04090"/>
<dbReference type="OrthoDB" id="9803333at2"/>
<evidence type="ECO:0000256" key="1">
    <source>
        <dbReference type="ARBA" id="ARBA00006484"/>
    </source>
</evidence>
<evidence type="ECO:0000313" key="3">
    <source>
        <dbReference type="EMBL" id="ANF95276.1"/>
    </source>
</evidence>
<organism evidence="3 4">
    <name type="scientific">Paenibacillus bovis</name>
    <dbReference type="NCBI Taxonomy" id="1616788"/>
    <lineage>
        <taxon>Bacteria</taxon>
        <taxon>Bacillati</taxon>
        <taxon>Bacillota</taxon>
        <taxon>Bacilli</taxon>
        <taxon>Bacillales</taxon>
        <taxon>Paenibacillaceae</taxon>
        <taxon>Paenibacillus</taxon>
    </lineage>
</organism>
<reference evidence="4" key="1">
    <citation type="submission" date="2015-10" db="EMBL/GenBank/DDBJ databases">
        <title>Genome of Paenibacillus bovis sp. nov.</title>
        <authorList>
            <person name="Wu Z."/>
            <person name="Gao C."/>
            <person name="Liu Z."/>
            <person name="Zheng H."/>
        </authorList>
    </citation>
    <scope>NUCLEOTIDE SEQUENCE [LARGE SCALE GENOMIC DNA]</scope>
    <source>
        <strain evidence="4">BD3526</strain>
    </source>
</reference>
<protein>
    <submittedName>
        <fullName evidence="3">3-oxoacyl-ACP reductase</fullName>
    </submittedName>
</protein>
<proteinExistence type="inferred from homology"/>
<dbReference type="PRINTS" id="PR00080">
    <property type="entry name" value="SDRFAMILY"/>
</dbReference>
<keyword evidence="4" id="KW-1185">Reference proteome</keyword>
<dbReference type="Gene3D" id="3.40.50.720">
    <property type="entry name" value="NAD(P)-binding Rossmann-like Domain"/>
    <property type="match status" value="1"/>
</dbReference>
<dbReference type="InterPro" id="IPR002347">
    <property type="entry name" value="SDR_fam"/>
</dbReference>
<dbReference type="FunFam" id="3.40.50.720:FF:000084">
    <property type="entry name" value="Short-chain dehydrogenase reductase"/>
    <property type="match status" value="1"/>
</dbReference>
<dbReference type="GO" id="GO:0008206">
    <property type="term" value="P:bile acid metabolic process"/>
    <property type="evidence" value="ECO:0007669"/>
    <property type="project" value="UniProtKB-ARBA"/>
</dbReference>
<comment type="similarity">
    <text evidence="1">Belongs to the short-chain dehydrogenases/reductases (SDR) family.</text>
</comment>
<dbReference type="EMBL" id="CP013023">
    <property type="protein sequence ID" value="ANF95276.1"/>
    <property type="molecule type" value="Genomic_DNA"/>
</dbReference>
<dbReference type="InterPro" id="IPR050259">
    <property type="entry name" value="SDR"/>
</dbReference>
<keyword evidence="2" id="KW-0560">Oxidoreductase</keyword>
<evidence type="ECO:0000313" key="4">
    <source>
        <dbReference type="Proteomes" id="UP000078148"/>
    </source>
</evidence>
<dbReference type="PANTHER" id="PTHR42879:SF6">
    <property type="entry name" value="NADPH-DEPENDENT REDUCTASE BACG"/>
    <property type="match status" value="1"/>
</dbReference>
<dbReference type="PANTHER" id="PTHR42879">
    <property type="entry name" value="3-OXOACYL-(ACYL-CARRIER-PROTEIN) REDUCTASE"/>
    <property type="match status" value="1"/>
</dbReference>
<evidence type="ECO:0000256" key="2">
    <source>
        <dbReference type="ARBA" id="ARBA00023002"/>
    </source>
</evidence>
<accession>A0A172ZCA4</accession>
<dbReference type="CDD" id="cd05344">
    <property type="entry name" value="BKR_like_SDR_like"/>
    <property type="match status" value="1"/>
</dbReference>
<dbReference type="PRINTS" id="PR00081">
    <property type="entry name" value="GDHRDH"/>
</dbReference>
<dbReference type="Pfam" id="PF13561">
    <property type="entry name" value="adh_short_C2"/>
    <property type="match status" value="1"/>
</dbReference>
<dbReference type="GO" id="GO:0016491">
    <property type="term" value="F:oxidoreductase activity"/>
    <property type="evidence" value="ECO:0007669"/>
    <property type="project" value="UniProtKB-KW"/>
</dbReference>
<sequence>MELGLYGKSVFVAAGSKGLGKASALEFAREGALVTIASRSMEHLTKAAKEIEAATGQQVHTVRMDVSDPEQIEQGTRSALDKYGRLDVLVTNAGGPPAGTFADMDDAQWQSAFEKNLLSTIRLIRAAIPSLQAAGGGRIVNIASSSVKQPIDGLILSNIFRAGIQALTKSLASEYAADHILINTVAPGRIATERIMELDQKRADMEQRAIEEIQTESLRQIPLGRLGTPEEFGRMVAFYGSFANTYVTGQSLLVDGGTIRAY</sequence>
<dbReference type="RefSeq" id="WP_060532052.1">
    <property type="nucleotide sequence ID" value="NZ_CP013023.1"/>
</dbReference>
<dbReference type="InterPro" id="IPR036291">
    <property type="entry name" value="NAD(P)-bd_dom_sf"/>
</dbReference>